<dbReference type="PANTHER" id="PTHR34138:SF1">
    <property type="entry name" value="CELL SHAPE-DETERMINING PROTEIN MREC"/>
    <property type="match status" value="1"/>
</dbReference>
<dbReference type="Gene3D" id="2.40.10.350">
    <property type="entry name" value="Rod shape-determining protein MreC, domain 2"/>
    <property type="match status" value="1"/>
</dbReference>
<dbReference type="AlphaFoldDB" id="C9LXR9"/>
<dbReference type="Proteomes" id="UP000003505">
    <property type="component" value="Unassembled WGS sequence"/>
</dbReference>
<evidence type="ECO:0000313" key="8">
    <source>
        <dbReference type="EMBL" id="AEB99390.1"/>
    </source>
</evidence>
<feature type="domain" description="Rod shape-determining protein MreC beta-barrel core" evidence="7">
    <location>
        <begin position="128"/>
        <end position="277"/>
    </location>
</feature>
<feature type="region of interest" description="Disordered" evidence="5">
    <location>
        <begin position="282"/>
        <end position="358"/>
    </location>
</feature>
<dbReference type="RefSeq" id="WP_006193620.1">
    <property type="nucleotide sequence ID" value="NC_015437.1"/>
</dbReference>
<dbReference type="InterPro" id="IPR042177">
    <property type="entry name" value="Cell/Rod_1"/>
</dbReference>
<accession>C9LXR9</accession>
<evidence type="ECO:0000256" key="2">
    <source>
        <dbReference type="ARBA" id="ARBA00013855"/>
    </source>
</evidence>
<dbReference type="OrthoDB" id="9792313at2"/>
<feature type="compositionally biased region" description="Basic and acidic residues" evidence="5">
    <location>
        <begin position="302"/>
        <end position="312"/>
    </location>
</feature>
<evidence type="ECO:0000313" key="10">
    <source>
        <dbReference type="Proteomes" id="UP000003505"/>
    </source>
</evidence>
<comment type="similarity">
    <text evidence="1">Belongs to the MreC family.</text>
</comment>
<reference evidence="9 10" key="1">
    <citation type="submission" date="2009-09" db="EMBL/GenBank/DDBJ databases">
        <authorList>
            <person name="Weinstock G."/>
            <person name="Sodergren E."/>
            <person name="Clifton S."/>
            <person name="Fulton L."/>
            <person name="Fulton B."/>
            <person name="Courtney L."/>
            <person name="Fronick C."/>
            <person name="Harrison M."/>
            <person name="Strong C."/>
            <person name="Farmer C."/>
            <person name="Delahaunty K."/>
            <person name="Markovic C."/>
            <person name="Hall O."/>
            <person name="Minx P."/>
            <person name="Tomlinson C."/>
            <person name="Mitreva M."/>
            <person name="Nelson J."/>
            <person name="Hou S."/>
            <person name="Wollam A."/>
            <person name="Pepin K.H."/>
            <person name="Johnson M."/>
            <person name="Bhonagiri V."/>
            <person name="Nash W.E."/>
            <person name="Warren W."/>
            <person name="Chinwalla A."/>
            <person name="Mardis E.R."/>
            <person name="Wilson R.K."/>
        </authorList>
    </citation>
    <scope>NUCLEOTIDE SEQUENCE [LARGE SCALE GENOMIC DNA]</scope>
    <source>
        <strain evidence="9">ATCC 35185</strain>
        <strain evidence="10">ATCC 35185 / DSM 20758 / VPI D19B-28</strain>
    </source>
</reference>
<evidence type="ECO:0000259" key="7">
    <source>
        <dbReference type="Pfam" id="PF04085"/>
    </source>
</evidence>
<dbReference type="InterPro" id="IPR055342">
    <property type="entry name" value="MreC_beta-barrel_core"/>
</dbReference>
<keyword evidence="6" id="KW-0472">Membrane</keyword>
<dbReference type="KEGG" id="ssg:Selsp_0418"/>
<dbReference type="InterPro" id="IPR007221">
    <property type="entry name" value="MreC"/>
</dbReference>
<evidence type="ECO:0000313" key="9">
    <source>
        <dbReference type="EMBL" id="EEX76452.1"/>
    </source>
</evidence>
<dbReference type="InterPro" id="IPR042175">
    <property type="entry name" value="Cell/Rod_MreC_2"/>
</dbReference>
<dbReference type="PANTHER" id="PTHR34138">
    <property type="entry name" value="CELL SHAPE-DETERMINING PROTEIN MREC"/>
    <property type="match status" value="1"/>
</dbReference>
<evidence type="ECO:0000256" key="3">
    <source>
        <dbReference type="ARBA" id="ARBA00022960"/>
    </source>
</evidence>
<gene>
    <name evidence="9" type="primary">mreC</name>
    <name evidence="8" type="ordered locus">Selsp_0418</name>
    <name evidence="9" type="ORF">SELSPUOL_02277</name>
</gene>
<keyword evidence="11" id="KW-1185">Reference proteome</keyword>
<evidence type="ECO:0000256" key="4">
    <source>
        <dbReference type="ARBA" id="ARBA00032089"/>
    </source>
</evidence>
<reference evidence="8 11" key="2">
    <citation type="submission" date="2011-04" db="EMBL/GenBank/DDBJ databases">
        <title>The complete genome of Selenomonas sputigena DSM 20758.</title>
        <authorList>
            <consortium name="US DOE Joint Genome Institute (JGI-PGF)"/>
            <person name="Lucas S."/>
            <person name="Copeland A."/>
            <person name="Lapidus A."/>
            <person name="Bruce D."/>
            <person name="Goodwin L."/>
            <person name="Pitluck S."/>
            <person name="Peters L."/>
            <person name="Kyrpides N."/>
            <person name="Mavromatis K."/>
            <person name="Ivanova N."/>
            <person name="Ovchinnikova G."/>
            <person name="Teshima H."/>
            <person name="Detter J.C."/>
            <person name="Tapia R."/>
            <person name="Han C."/>
            <person name="Land M."/>
            <person name="Hauser L."/>
            <person name="Markowitz V."/>
            <person name="Cheng J.-F."/>
            <person name="Hugenholtz P."/>
            <person name="Woyke T."/>
            <person name="Wu D."/>
            <person name="Gronow S."/>
            <person name="Wellnitz S."/>
            <person name="Schneider S."/>
            <person name="Klenk H.-P."/>
            <person name="Eisen J.A."/>
        </authorList>
    </citation>
    <scope>NUCLEOTIDE SEQUENCE [LARGE SCALE GENOMIC DNA]</scope>
    <source>
        <strain evidence="8">ATCC 35185</strain>
        <strain evidence="11">ATCC 35185 / DSM 20758 / VPI D19B-28</strain>
    </source>
</reference>
<dbReference type="STRING" id="546271.Selsp_0418"/>
<dbReference type="Proteomes" id="UP000011124">
    <property type="component" value="Chromosome"/>
</dbReference>
<evidence type="ECO:0000256" key="6">
    <source>
        <dbReference type="SAM" id="Phobius"/>
    </source>
</evidence>
<feature type="transmembrane region" description="Helical" evidence="6">
    <location>
        <begin position="15"/>
        <end position="33"/>
    </location>
</feature>
<keyword evidence="6" id="KW-0812">Transmembrane</keyword>
<dbReference type="Gene3D" id="2.40.10.340">
    <property type="entry name" value="Rod shape-determining protein MreC, domain 1"/>
    <property type="match status" value="1"/>
</dbReference>
<keyword evidence="3" id="KW-0133">Cell shape</keyword>
<sequence>MSRIRRDDQDSNRKVWLLLVSLVCVLCLVFFAGKGRFQSPFLSRAAATVLRPLQSATAWVGDKIHSLGTEFWEVYYVYDQNRMLKNEVEGLRVQNLEANEALAENARLKALLGYKQTKTQFDLVAARVIGRDYATWSGVIVIDRGTASGVHENMPVVTEKGLVGVVVEAAPYSSKVRLILDPRAAVGTIVQRQESRVAGIVEGDPANPLMPRMKNIPKSADVVEDDVVVTSGYGGVYPKGLLVGTVKALKNDEGGLLKYAVLEPAVDFQRLEDVAVIVASREAPPAPITPPAQTPGTETDPAAEKAAAEAAKRAASQPAPAPAQPAAPAQPKQPAKQQNAQPAVQPQGAQKREAGARP</sequence>
<evidence type="ECO:0000256" key="5">
    <source>
        <dbReference type="SAM" id="MobiDB-lite"/>
    </source>
</evidence>
<proteinExistence type="inferred from homology"/>
<feature type="compositionally biased region" description="Low complexity" evidence="5">
    <location>
        <begin position="326"/>
        <end position="349"/>
    </location>
</feature>
<dbReference type="EMBL" id="ACKP02000049">
    <property type="protein sequence ID" value="EEX76452.1"/>
    <property type="molecule type" value="Genomic_DNA"/>
</dbReference>
<dbReference type="GO" id="GO:0008360">
    <property type="term" value="P:regulation of cell shape"/>
    <property type="evidence" value="ECO:0007669"/>
    <property type="project" value="UniProtKB-KW"/>
</dbReference>
<keyword evidence="6" id="KW-1133">Transmembrane helix</keyword>
<name>C9LXR9_SELS3</name>
<dbReference type="eggNOG" id="COG1792">
    <property type="taxonomic scope" value="Bacteria"/>
</dbReference>
<dbReference type="GO" id="GO:0005886">
    <property type="term" value="C:plasma membrane"/>
    <property type="evidence" value="ECO:0007669"/>
    <property type="project" value="TreeGrafter"/>
</dbReference>
<dbReference type="HOGENOM" id="CLU_042663_7_0_9"/>
<protein>
    <recommendedName>
        <fullName evidence="2">Cell shape-determining protein MreC</fullName>
    </recommendedName>
    <alternativeName>
        <fullName evidence="4">Cell shape protein MreC</fullName>
    </alternativeName>
</protein>
<dbReference type="NCBIfam" id="TIGR00219">
    <property type="entry name" value="mreC"/>
    <property type="match status" value="1"/>
</dbReference>
<dbReference type="EMBL" id="CP002637">
    <property type="protein sequence ID" value="AEB99390.1"/>
    <property type="molecule type" value="Genomic_DNA"/>
</dbReference>
<evidence type="ECO:0000256" key="1">
    <source>
        <dbReference type="ARBA" id="ARBA00009369"/>
    </source>
</evidence>
<feature type="compositionally biased region" description="Pro residues" evidence="5">
    <location>
        <begin position="284"/>
        <end position="293"/>
    </location>
</feature>
<dbReference type="Pfam" id="PF04085">
    <property type="entry name" value="MreC"/>
    <property type="match status" value="1"/>
</dbReference>
<evidence type="ECO:0000313" key="11">
    <source>
        <dbReference type="Proteomes" id="UP000011124"/>
    </source>
</evidence>
<organism evidence="9 10">
    <name type="scientific">Selenomonas sputigena (strain ATCC 35185 / DSM 20758 / CCUG 44933 / VPI D19B-28)</name>
    <dbReference type="NCBI Taxonomy" id="546271"/>
    <lineage>
        <taxon>Bacteria</taxon>
        <taxon>Bacillati</taxon>
        <taxon>Bacillota</taxon>
        <taxon>Negativicutes</taxon>
        <taxon>Selenomonadales</taxon>
        <taxon>Selenomonadaceae</taxon>
        <taxon>Selenomonas</taxon>
    </lineage>
</organism>